<name>A0A6V8MR06_9BACT</name>
<feature type="domain" description="Serine aminopeptidase S33" evidence="2">
    <location>
        <begin position="89"/>
        <end position="214"/>
    </location>
</feature>
<keyword evidence="1" id="KW-0472">Membrane</keyword>
<gene>
    <name evidence="3" type="ORF">GMPD_02630</name>
    <name evidence="4" type="ORF">M1B72_21925</name>
</gene>
<dbReference type="RefSeq" id="WP_183344276.1">
    <property type="nucleotide sequence ID" value="NZ_BLXY01000001.1"/>
</dbReference>
<sequence length="303" mass="33619">MPAAATPRPPTPCHRYRPRSHRFRPRYLLFVCTLLSLVGCAILNRYILVPKQNLTATPAQYRIPYQEVWFKTRDGVELNGWFLPGAPGRPLVLLFHGNAGNLSDNLGCLRLLHSSGLPLFIFDYRGFGRSNGEAFKESDFYRDARGALAYLGRQGWSRDRIIFFGQSLGAAVALQMALEGKPAGLVMEGSFTSMEDMVKHVSRLAYFTVGWWGVRLSFDNFHKIARAGVPLLLIHGDRDPVTPVEMSRRLYLRAAAPKMLHIITGGGHCDAYEVAPASYLAVWQSYLLALPAAATAAAPSPRS</sequence>
<dbReference type="GO" id="GO:0016787">
    <property type="term" value="F:hydrolase activity"/>
    <property type="evidence" value="ECO:0007669"/>
    <property type="project" value="UniProtKB-KW"/>
</dbReference>
<keyword evidence="6" id="KW-1185">Reference proteome</keyword>
<protein>
    <submittedName>
        <fullName evidence="4">Alpha/beta hydrolase</fullName>
    </submittedName>
    <submittedName>
        <fullName evidence="3">Phospholipase</fullName>
    </submittedName>
</protein>
<evidence type="ECO:0000313" key="4">
    <source>
        <dbReference type="EMBL" id="UPU36064.1"/>
    </source>
</evidence>
<dbReference type="InterPro" id="IPR022742">
    <property type="entry name" value="Hydrolase_4"/>
</dbReference>
<evidence type="ECO:0000313" key="6">
    <source>
        <dbReference type="Proteomes" id="UP000831485"/>
    </source>
</evidence>
<accession>A0A6V8MR06</accession>
<dbReference type="InterPro" id="IPR029058">
    <property type="entry name" value="AB_hydrolase_fold"/>
</dbReference>
<dbReference type="Proteomes" id="UP000831485">
    <property type="component" value="Chromosome"/>
</dbReference>
<evidence type="ECO:0000259" key="2">
    <source>
        <dbReference type="Pfam" id="PF12146"/>
    </source>
</evidence>
<reference evidence="4" key="3">
    <citation type="submission" date="2022-04" db="EMBL/GenBank/DDBJ databases">
        <authorList>
            <person name="Liu G."/>
        </authorList>
    </citation>
    <scope>NUCLEOTIDE SEQUENCE</scope>
    <source>
        <strain evidence="4">RG22</strain>
    </source>
</reference>
<dbReference type="Pfam" id="PF12146">
    <property type="entry name" value="Hydrolase_4"/>
    <property type="match status" value="1"/>
</dbReference>
<dbReference type="AlphaFoldDB" id="A0A6V8MR06"/>
<reference evidence="5" key="1">
    <citation type="submission" date="2020-06" db="EMBL/GenBank/DDBJ databases">
        <title>Draft genomic sequecing of Geomonas sp. Red736.</title>
        <authorList>
            <person name="Itoh H."/>
            <person name="Xu Z.X."/>
            <person name="Ushijima N."/>
            <person name="Masuda Y."/>
            <person name="Shiratori Y."/>
            <person name="Senoo K."/>
        </authorList>
    </citation>
    <scope>NUCLEOTIDE SEQUENCE [LARGE SCALE GENOMIC DNA]</scope>
    <source>
        <strain evidence="5">Red736</strain>
    </source>
</reference>
<keyword evidence="4" id="KW-0378">Hydrolase</keyword>
<dbReference type="SUPFAM" id="SSF53474">
    <property type="entry name" value="alpha/beta-Hydrolases"/>
    <property type="match status" value="1"/>
</dbReference>
<proteinExistence type="predicted"/>
<dbReference type="Gene3D" id="3.40.50.1820">
    <property type="entry name" value="alpha/beta hydrolase"/>
    <property type="match status" value="1"/>
</dbReference>
<keyword evidence="1" id="KW-0812">Transmembrane</keyword>
<dbReference type="EMBL" id="CP096574">
    <property type="protein sequence ID" value="UPU36064.1"/>
    <property type="molecule type" value="Genomic_DNA"/>
</dbReference>
<evidence type="ECO:0000313" key="3">
    <source>
        <dbReference type="EMBL" id="GFO62344.1"/>
    </source>
</evidence>
<evidence type="ECO:0000313" key="5">
    <source>
        <dbReference type="Proteomes" id="UP000568888"/>
    </source>
</evidence>
<dbReference type="PANTHER" id="PTHR12277">
    <property type="entry name" value="ALPHA/BETA HYDROLASE DOMAIN-CONTAINING PROTEIN"/>
    <property type="match status" value="1"/>
</dbReference>
<evidence type="ECO:0000256" key="1">
    <source>
        <dbReference type="SAM" id="Phobius"/>
    </source>
</evidence>
<reference evidence="3" key="2">
    <citation type="journal article" date="2021" name="Int. J. Syst. Evol. Microbiol.">
        <title>Geomonas silvestris sp. nov., Geomonas paludis sp. nov. and Geomonas limicola sp. nov., isolated from terrestrial environments, and emended description of the genus Geomonas.</title>
        <authorList>
            <person name="Itoh H."/>
            <person name="Xu Z."/>
            <person name="Masuda Y."/>
            <person name="Ushijima N."/>
            <person name="Hayakawa C."/>
            <person name="Shiratori Y."/>
            <person name="Senoo K."/>
        </authorList>
    </citation>
    <scope>NUCLEOTIDE SEQUENCE</scope>
    <source>
        <strain evidence="3">Red736</strain>
    </source>
</reference>
<dbReference type="Proteomes" id="UP000568888">
    <property type="component" value="Unassembled WGS sequence"/>
</dbReference>
<dbReference type="PANTHER" id="PTHR12277:SF81">
    <property type="entry name" value="PROTEIN ABHD13"/>
    <property type="match status" value="1"/>
</dbReference>
<dbReference type="EMBL" id="BLXY01000001">
    <property type="protein sequence ID" value="GFO62344.1"/>
    <property type="molecule type" value="Genomic_DNA"/>
</dbReference>
<keyword evidence="1" id="KW-1133">Transmembrane helix</keyword>
<feature type="transmembrane region" description="Helical" evidence="1">
    <location>
        <begin position="27"/>
        <end position="48"/>
    </location>
</feature>
<organism evidence="3 5">
    <name type="scientific">Geomonas paludis</name>
    <dbReference type="NCBI Taxonomy" id="2740185"/>
    <lineage>
        <taxon>Bacteria</taxon>
        <taxon>Pseudomonadati</taxon>
        <taxon>Thermodesulfobacteriota</taxon>
        <taxon>Desulfuromonadia</taxon>
        <taxon>Geobacterales</taxon>
        <taxon>Geobacteraceae</taxon>
        <taxon>Geomonas</taxon>
    </lineage>
</organism>